<evidence type="ECO:0000313" key="3">
    <source>
        <dbReference type="EMBL" id="GMR57460.1"/>
    </source>
</evidence>
<dbReference type="EMBL" id="BTRK01000006">
    <property type="protein sequence ID" value="GMR57460.1"/>
    <property type="molecule type" value="Genomic_DNA"/>
</dbReference>
<dbReference type="AlphaFoldDB" id="A0AAN5D888"/>
<sequence length="84" mass="9534">EAHELSFADYKQINLLYKCSESCPTQPECLNGGYAHPKECNRCICPDFYTGVDCGEEKMVLEITQAPDGKKIKVTLEKLYARKE</sequence>
<dbReference type="PANTHER" id="PTHR10127:SF831">
    <property type="entry name" value="ZINC METALLOPROTEINASE NAS-37"/>
    <property type="match status" value="1"/>
</dbReference>
<evidence type="ECO:0000256" key="1">
    <source>
        <dbReference type="PROSITE-ProRule" id="PRU01211"/>
    </source>
</evidence>
<comment type="caution">
    <text evidence="1">Lacks conserved residue(s) required for the propagation of feature annotation.</text>
</comment>
<feature type="non-terminal residue" evidence="3">
    <location>
        <position position="1"/>
    </location>
</feature>
<dbReference type="PROSITE" id="PS51864">
    <property type="entry name" value="ASTACIN"/>
    <property type="match status" value="1"/>
</dbReference>
<dbReference type="PANTHER" id="PTHR10127">
    <property type="entry name" value="DISCOIDIN, CUB, EGF, LAMININ , AND ZINC METALLOPROTEASE DOMAIN CONTAINING"/>
    <property type="match status" value="1"/>
</dbReference>
<organism evidence="3 4">
    <name type="scientific">Pristionchus mayeri</name>
    <dbReference type="NCBI Taxonomy" id="1317129"/>
    <lineage>
        <taxon>Eukaryota</taxon>
        <taxon>Metazoa</taxon>
        <taxon>Ecdysozoa</taxon>
        <taxon>Nematoda</taxon>
        <taxon>Chromadorea</taxon>
        <taxon>Rhabditida</taxon>
        <taxon>Rhabditina</taxon>
        <taxon>Diplogasteromorpha</taxon>
        <taxon>Diplogasteroidea</taxon>
        <taxon>Neodiplogasteridae</taxon>
        <taxon>Pristionchus</taxon>
    </lineage>
</organism>
<name>A0AAN5D888_9BILA</name>
<feature type="active site" evidence="1">
    <location>
        <position position="1"/>
    </location>
</feature>
<dbReference type="Proteomes" id="UP001328107">
    <property type="component" value="Unassembled WGS sequence"/>
</dbReference>
<proteinExistence type="predicted"/>
<evidence type="ECO:0000259" key="2">
    <source>
        <dbReference type="PROSITE" id="PS51864"/>
    </source>
</evidence>
<protein>
    <recommendedName>
        <fullName evidence="2">Peptidase M12A domain-containing protein</fullName>
    </recommendedName>
</protein>
<reference evidence="4" key="1">
    <citation type="submission" date="2022-10" db="EMBL/GenBank/DDBJ databases">
        <title>Genome assembly of Pristionchus species.</title>
        <authorList>
            <person name="Yoshida K."/>
            <person name="Sommer R.J."/>
        </authorList>
    </citation>
    <scope>NUCLEOTIDE SEQUENCE [LARGE SCALE GENOMIC DNA]</scope>
    <source>
        <strain evidence="4">RS5460</strain>
    </source>
</reference>
<dbReference type="InterPro" id="IPR001506">
    <property type="entry name" value="Peptidase_M12A"/>
</dbReference>
<feature type="domain" description="Peptidase M12A" evidence="2">
    <location>
        <begin position="1"/>
        <end position="20"/>
    </location>
</feature>
<accession>A0AAN5D888</accession>
<comment type="caution">
    <text evidence="3">The sequence shown here is derived from an EMBL/GenBank/DDBJ whole genome shotgun (WGS) entry which is preliminary data.</text>
</comment>
<evidence type="ECO:0000313" key="4">
    <source>
        <dbReference type="Proteomes" id="UP001328107"/>
    </source>
</evidence>
<dbReference type="GO" id="GO:0004222">
    <property type="term" value="F:metalloendopeptidase activity"/>
    <property type="evidence" value="ECO:0007669"/>
    <property type="project" value="InterPro"/>
</dbReference>
<dbReference type="GO" id="GO:0006508">
    <property type="term" value="P:proteolysis"/>
    <property type="evidence" value="ECO:0007669"/>
    <property type="project" value="InterPro"/>
</dbReference>
<keyword evidence="4" id="KW-1185">Reference proteome</keyword>
<gene>
    <name evidence="3" type="ORF">PMAYCL1PPCAC_27655</name>
</gene>
<feature type="non-terminal residue" evidence="3">
    <location>
        <position position="84"/>
    </location>
</feature>